<evidence type="ECO:0000256" key="7">
    <source>
        <dbReference type="ARBA" id="ARBA00023163"/>
    </source>
</evidence>
<sequence>MPAAGVREVTAIMSPEEPVPRVLVVDDDREIRERLSRFLSAHGLVVSEAADGREMAAQLQREAVDLVVLDVMLPGSDGLTLCRQLRAQSSVPIILLTALEGESDRIVGLELGADDYVTKPFSPRELLARVRAQLRRAAMPSTAGGSPAAPSIFRFAGWSLDLARRTLVSPDGILVVLTSSEFDLLAVFAENPQRALGREQLLAFLHGRDASQFDRSIDVHVSRLRRKIEADPQRPELIKTIRNEGYFFSPRVEADGGAPA</sequence>
<organism evidence="13 14">
    <name type="scientific">Tistlia consotensis USBA 355</name>
    <dbReference type="NCBI Taxonomy" id="560819"/>
    <lineage>
        <taxon>Bacteria</taxon>
        <taxon>Pseudomonadati</taxon>
        <taxon>Pseudomonadota</taxon>
        <taxon>Alphaproteobacteria</taxon>
        <taxon>Rhodospirillales</taxon>
        <taxon>Rhodovibrionaceae</taxon>
        <taxon>Tistlia</taxon>
    </lineage>
</organism>
<evidence type="ECO:0000256" key="10">
    <source>
        <dbReference type="PROSITE-ProRule" id="PRU01091"/>
    </source>
</evidence>
<dbReference type="Gene3D" id="6.10.250.690">
    <property type="match status" value="1"/>
</dbReference>
<dbReference type="FunFam" id="3.40.50.2300:FF:000001">
    <property type="entry name" value="DNA-binding response regulator PhoB"/>
    <property type="match status" value="1"/>
</dbReference>
<dbReference type="SMART" id="SM00448">
    <property type="entry name" value="REC"/>
    <property type="match status" value="1"/>
</dbReference>
<dbReference type="GO" id="GO:0032993">
    <property type="term" value="C:protein-DNA complex"/>
    <property type="evidence" value="ECO:0007669"/>
    <property type="project" value="TreeGrafter"/>
</dbReference>
<evidence type="ECO:0000256" key="3">
    <source>
        <dbReference type="ARBA" id="ARBA00022553"/>
    </source>
</evidence>
<dbReference type="STRING" id="560819.SAMN05428998_10255"/>
<evidence type="ECO:0000256" key="6">
    <source>
        <dbReference type="ARBA" id="ARBA00023125"/>
    </source>
</evidence>
<dbReference type="GO" id="GO:0006355">
    <property type="term" value="P:regulation of DNA-templated transcription"/>
    <property type="evidence" value="ECO:0007669"/>
    <property type="project" value="InterPro"/>
</dbReference>
<evidence type="ECO:0000313" key="14">
    <source>
        <dbReference type="Proteomes" id="UP000192917"/>
    </source>
</evidence>
<dbReference type="SUPFAM" id="SSF46894">
    <property type="entry name" value="C-terminal effector domain of the bipartite response regulators"/>
    <property type="match status" value="1"/>
</dbReference>
<keyword evidence="14" id="KW-1185">Reference proteome</keyword>
<name>A0A1Y6B7K8_9PROT</name>
<evidence type="ECO:0000313" key="13">
    <source>
        <dbReference type="EMBL" id="SME97151.1"/>
    </source>
</evidence>
<dbReference type="SMART" id="SM00862">
    <property type="entry name" value="Trans_reg_C"/>
    <property type="match status" value="1"/>
</dbReference>
<dbReference type="AlphaFoldDB" id="A0A1Y6B7K8"/>
<dbReference type="Pfam" id="PF00072">
    <property type="entry name" value="Response_reg"/>
    <property type="match status" value="1"/>
</dbReference>
<evidence type="ECO:0000256" key="4">
    <source>
        <dbReference type="ARBA" id="ARBA00023012"/>
    </source>
</evidence>
<keyword evidence="6 10" id="KW-0238">DNA-binding</keyword>
<dbReference type="InterPro" id="IPR016032">
    <property type="entry name" value="Sig_transdc_resp-reg_C-effctor"/>
</dbReference>
<dbReference type="PANTHER" id="PTHR48111">
    <property type="entry name" value="REGULATOR OF RPOS"/>
    <property type="match status" value="1"/>
</dbReference>
<dbReference type="GO" id="GO:0000976">
    <property type="term" value="F:transcription cis-regulatory region binding"/>
    <property type="evidence" value="ECO:0007669"/>
    <property type="project" value="TreeGrafter"/>
</dbReference>
<feature type="domain" description="OmpR/PhoB-type" evidence="12">
    <location>
        <begin position="150"/>
        <end position="250"/>
    </location>
</feature>
<dbReference type="GO" id="GO:0005829">
    <property type="term" value="C:cytosol"/>
    <property type="evidence" value="ECO:0007669"/>
    <property type="project" value="TreeGrafter"/>
</dbReference>
<dbReference type="Proteomes" id="UP000192917">
    <property type="component" value="Unassembled WGS sequence"/>
</dbReference>
<evidence type="ECO:0000256" key="2">
    <source>
        <dbReference type="ARBA" id="ARBA00022490"/>
    </source>
</evidence>
<dbReference type="InterPro" id="IPR001867">
    <property type="entry name" value="OmpR/PhoB-type_DNA-bd"/>
</dbReference>
<proteinExistence type="predicted"/>
<dbReference type="SUPFAM" id="SSF52172">
    <property type="entry name" value="CheY-like"/>
    <property type="match status" value="1"/>
</dbReference>
<evidence type="ECO:0000259" key="11">
    <source>
        <dbReference type="PROSITE" id="PS50110"/>
    </source>
</evidence>
<dbReference type="Gene3D" id="1.10.10.10">
    <property type="entry name" value="Winged helix-like DNA-binding domain superfamily/Winged helix DNA-binding domain"/>
    <property type="match status" value="1"/>
</dbReference>
<accession>A0A1Y6B7K8</accession>
<evidence type="ECO:0000256" key="9">
    <source>
        <dbReference type="PROSITE-ProRule" id="PRU00169"/>
    </source>
</evidence>
<reference evidence="13 14" key="1">
    <citation type="submission" date="2017-04" db="EMBL/GenBank/DDBJ databases">
        <authorList>
            <person name="Afonso C.L."/>
            <person name="Miller P.J."/>
            <person name="Scott M.A."/>
            <person name="Spackman E."/>
            <person name="Goraichik I."/>
            <person name="Dimitrov K.M."/>
            <person name="Suarez D.L."/>
            <person name="Swayne D.E."/>
        </authorList>
    </citation>
    <scope>NUCLEOTIDE SEQUENCE [LARGE SCALE GENOMIC DNA]</scope>
    <source>
        <strain evidence="13 14">USBA 355</strain>
    </source>
</reference>
<dbReference type="InterPro" id="IPR001789">
    <property type="entry name" value="Sig_transdc_resp-reg_receiver"/>
</dbReference>
<dbReference type="GO" id="GO:0000156">
    <property type="term" value="F:phosphorelay response regulator activity"/>
    <property type="evidence" value="ECO:0007669"/>
    <property type="project" value="TreeGrafter"/>
</dbReference>
<evidence type="ECO:0000256" key="1">
    <source>
        <dbReference type="ARBA" id="ARBA00004496"/>
    </source>
</evidence>
<dbReference type="Gene3D" id="3.40.50.2300">
    <property type="match status" value="1"/>
</dbReference>
<comment type="subcellular location">
    <subcellularLocation>
        <location evidence="1">Cytoplasm</location>
    </subcellularLocation>
</comment>
<dbReference type="InterPro" id="IPR036388">
    <property type="entry name" value="WH-like_DNA-bd_sf"/>
</dbReference>
<keyword evidence="4" id="KW-0902">Two-component regulatory system</keyword>
<keyword evidence="2" id="KW-0963">Cytoplasm</keyword>
<dbReference type="FunFam" id="1.10.10.10:FF:000099">
    <property type="entry name" value="Two-component system response regulator TorR"/>
    <property type="match status" value="1"/>
</dbReference>
<dbReference type="RefSeq" id="WP_280523326.1">
    <property type="nucleotide sequence ID" value="NZ_FWZX01000002.1"/>
</dbReference>
<dbReference type="CDD" id="cd17574">
    <property type="entry name" value="REC_OmpR"/>
    <property type="match status" value="1"/>
</dbReference>
<gene>
    <name evidence="13" type="ORF">SAMN05428998_10255</name>
</gene>
<dbReference type="CDD" id="cd00383">
    <property type="entry name" value="trans_reg_C"/>
    <property type="match status" value="1"/>
</dbReference>
<keyword evidence="5" id="KW-0805">Transcription regulation</keyword>
<evidence type="ECO:0000256" key="8">
    <source>
        <dbReference type="ARBA" id="ARBA00067337"/>
    </source>
</evidence>
<dbReference type="PROSITE" id="PS50110">
    <property type="entry name" value="RESPONSE_REGULATORY"/>
    <property type="match status" value="1"/>
</dbReference>
<feature type="domain" description="Response regulatory" evidence="11">
    <location>
        <begin position="21"/>
        <end position="134"/>
    </location>
</feature>
<keyword evidence="3 9" id="KW-0597">Phosphoprotein</keyword>
<keyword evidence="7" id="KW-0804">Transcription</keyword>
<dbReference type="InterPro" id="IPR039420">
    <property type="entry name" value="WalR-like"/>
</dbReference>
<dbReference type="Pfam" id="PF00486">
    <property type="entry name" value="Trans_reg_C"/>
    <property type="match status" value="1"/>
</dbReference>
<dbReference type="PANTHER" id="PTHR48111:SF4">
    <property type="entry name" value="DNA-BINDING DUAL TRANSCRIPTIONAL REGULATOR OMPR"/>
    <property type="match status" value="1"/>
</dbReference>
<dbReference type="InterPro" id="IPR011006">
    <property type="entry name" value="CheY-like_superfamily"/>
</dbReference>
<evidence type="ECO:0000256" key="5">
    <source>
        <dbReference type="ARBA" id="ARBA00023015"/>
    </source>
</evidence>
<evidence type="ECO:0000259" key="12">
    <source>
        <dbReference type="PROSITE" id="PS51755"/>
    </source>
</evidence>
<protein>
    <recommendedName>
        <fullName evidence="8">Regulatory protein VirG</fullName>
    </recommendedName>
</protein>
<dbReference type="EMBL" id="FWZX01000002">
    <property type="protein sequence ID" value="SME97151.1"/>
    <property type="molecule type" value="Genomic_DNA"/>
</dbReference>
<feature type="DNA-binding region" description="OmpR/PhoB-type" evidence="10">
    <location>
        <begin position="150"/>
        <end position="250"/>
    </location>
</feature>
<feature type="modified residue" description="4-aspartylphosphate" evidence="9">
    <location>
        <position position="70"/>
    </location>
</feature>
<dbReference type="PROSITE" id="PS51755">
    <property type="entry name" value="OMPR_PHOB"/>
    <property type="match status" value="1"/>
</dbReference>